<evidence type="ECO:0000313" key="3">
    <source>
        <dbReference type="EMBL" id="SPE25270.1"/>
    </source>
</evidence>
<proteinExistence type="predicted"/>
<feature type="transmembrane region" description="Helical" evidence="2">
    <location>
        <begin position="52"/>
        <end position="70"/>
    </location>
</feature>
<feature type="region of interest" description="Disordered" evidence="1">
    <location>
        <begin position="75"/>
        <end position="136"/>
    </location>
</feature>
<reference evidence="4" key="1">
    <citation type="submission" date="2018-02" db="EMBL/GenBank/DDBJ databases">
        <authorList>
            <person name="Hausmann B."/>
        </authorList>
    </citation>
    <scope>NUCLEOTIDE SEQUENCE [LARGE SCALE GENOMIC DNA]</scope>
    <source>
        <strain evidence="4">Peat soil MAG SbA5</strain>
    </source>
</reference>
<keyword evidence="2" id="KW-0472">Membrane</keyword>
<evidence type="ECO:0000256" key="2">
    <source>
        <dbReference type="SAM" id="Phobius"/>
    </source>
</evidence>
<evidence type="ECO:0000313" key="4">
    <source>
        <dbReference type="Proteomes" id="UP000239735"/>
    </source>
</evidence>
<protein>
    <submittedName>
        <fullName evidence="3">Uncharacterized protein</fullName>
    </submittedName>
</protein>
<organism evidence="3 4">
    <name type="scientific">Candidatus Sulfuritelmatomonas gaucii</name>
    <dbReference type="NCBI Taxonomy" id="2043161"/>
    <lineage>
        <taxon>Bacteria</taxon>
        <taxon>Pseudomonadati</taxon>
        <taxon>Acidobacteriota</taxon>
        <taxon>Terriglobia</taxon>
        <taxon>Terriglobales</taxon>
        <taxon>Acidobacteriaceae</taxon>
        <taxon>Candidatus Sulfuritelmatomonas</taxon>
    </lineage>
</organism>
<gene>
    <name evidence="3" type="ORF">SBA5_490047</name>
</gene>
<dbReference type="AlphaFoldDB" id="A0A2N9LPV4"/>
<sequence length="360" mass="38099">MIEPAVRVELFRSAPAQPRRYLLGTIVSASVQLAQRFKCALCYINAMIRKHLAATAALLALVFGLSAVAAQGSNPAARQSKPTPAAPSSASPGTPAQSVPASSGEESSGAGNSSASSTPCQGAGCENPTPHITIATPAPAPAPWPLQERISWVANLILVLYVVFGVTLAQFLLRKVERQGHYAEVAAQAAVESSKAVLVYAQSLAAADRPWVLVTAETVPGVPDKFNIVATNRGHGPARIVSVVDEIASAGDDSKLPPTPVYKNEPQPLASSDILLPGESVGIKSFSRDEVSAVCETPEQLQLVEAWVEKIYLYGNVTYQDLRATDGTQPHETSWCCWYIHGRQKSGMVAAGPPAYNRHT</sequence>
<accession>A0A2N9LPV4</accession>
<feature type="compositionally biased region" description="Low complexity" evidence="1">
    <location>
        <begin position="79"/>
        <end position="117"/>
    </location>
</feature>
<feature type="transmembrane region" description="Helical" evidence="2">
    <location>
        <begin position="152"/>
        <end position="173"/>
    </location>
</feature>
<dbReference type="Proteomes" id="UP000239735">
    <property type="component" value="Unassembled WGS sequence"/>
</dbReference>
<dbReference type="EMBL" id="OKRB01000107">
    <property type="protein sequence ID" value="SPE25270.1"/>
    <property type="molecule type" value="Genomic_DNA"/>
</dbReference>
<keyword evidence="2" id="KW-1133">Transmembrane helix</keyword>
<name>A0A2N9LPV4_9BACT</name>
<keyword evidence="2" id="KW-0812">Transmembrane</keyword>
<evidence type="ECO:0000256" key="1">
    <source>
        <dbReference type="SAM" id="MobiDB-lite"/>
    </source>
</evidence>